<accession>A0ABP0VJK1</accession>
<dbReference type="Gene3D" id="1.10.3260.10">
    <property type="entry name" value="DNA ligase, ATP-dependent, N-terminal domain"/>
    <property type="match status" value="1"/>
</dbReference>
<keyword evidence="6" id="KW-1185">Reference proteome</keyword>
<evidence type="ECO:0000256" key="1">
    <source>
        <dbReference type="ARBA" id="ARBA00022598"/>
    </source>
</evidence>
<dbReference type="PANTHER" id="PTHR45997">
    <property type="entry name" value="DNA LIGASE 4"/>
    <property type="match status" value="1"/>
</dbReference>
<protein>
    <recommendedName>
        <fullName evidence="4">ATP-dependent DNA ligase family profile domain-containing protein</fullName>
    </recommendedName>
</protein>
<dbReference type="PROSITE" id="PS00697">
    <property type="entry name" value="DNA_LIGASE_A1"/>
    <property type="match status" value="1"/>
</dbReference>
<feature type="domain" description="ATP-dependent DNA ligase family profile" evidence="4">
    <location>
        <begin position="66"/>
        <end position="178"/>
    </location>
</feature>
<evidence type="ECO:0000259" key="4">
    <source>
        <dbReference type="Pfam" id="PF01068"/>
    </source>
</evidence>
<dbReference type="InterPro" id="IPR029710">
    <property type="entry name" value="LIG4"/>
</dbReference>
<gene>
    <name evidence="5" type="ORF">CSSPJE1EN1_LOCUS29068</name>
</gene>
<keyword evidence="3" id="KW-0067">ATP-binding</keyword>
<comment type="caution">
    <text evidence="5">The sequence shown here is derived from an EMBL/GenBank/DDBJ whole genome shotgun (WGS) entry which is preliminary data.</text>
</comment>
<dbReference type="PANTHER" id="PTHR45997:SF1">
    <property type="entry name" value="DNA LIGASE 4"/>
    <property type="match status" value="1"/>
</dbReference>
<dbReference type="InterPro" id="IPR036599">
    <property type="entry name" value="DNA_ligase_N_sf"/>
</dbReference>
<reference evidence="5" key="1">
    <citation type="submission" date="2024-02" db="EMBL/GenBank/DDBJ databases">
        <authorList>
            <consortium name="ELIXIR-Norway"/>
            <consortium name="Elixir Norway"/>
        </authorList>
    </citation>
    <scope>NUCLEOTIDE SEQUENCE</scope>
</reference>
<proteinExistence type="predicted"/>
<dbReference type="InterPro" id="IPR016059">
    <property type="entry name" value="DNA_ligase_ATP-dep_CS"/>
</dbReference>
<dbReference type="InterPro" id="IPR012310">
    <property type="entry name" value="DNA_ligase_ATP-dep_cent"/>
</dbReference>
<organism evidence="5 6">
    <name type="scientific">Sphagnum jensenii</name>
    <dbReference type="NCBI Taxonomy" id="128206"/>
    <lineage>
        <taxon>Eukaryota</taxon>
        <taxon>Viridiplantae</taxon>
        <taxon>Streptophyta</taxon>
        <taxon>Embryophyta</taxon>
        <taxon>Bryophyta</taxon>
        <taxon>Sphagnophytina</taxon>
        <taxon>Sphagnopsida</taxon>
        <taxon>Sphagnales</taxon>
        <taxon>Sphagnaceae</taxon>
        <taxon>Sphagnum</taxon>
    </lineage>
</organism>
<keyword evidence="2" id="KW-0547">Nucleotide-binding</keyword>
<evidence type="ECO:0000313" key="5">
    <source>
        <dbReference type="EMBL" id="CAK9253690.1"/>
    </source>
</evidence>
<dbReference type="SUPFAM" id="SSF56091">
    <property type="entry name" value="DNA ligase/mRNA capping enzyme, catalytic domain"/>
    <property type="match status" value="1"/>
</dbReference>
<dbReference type="Gene3D" id="3.30.470.30">
    <property type="entry name" value="DNA ligase/mRNA capping enzyme"/>
    <property type="match status" value="1"/>
</dbReference>
<evidence type="ECO:0000313" key="6">
    <source>
        <dbReference type="Proteomes" id="UP001497444"/>
    </source>
</evidence>
<dbReference type="Proteomes" id="UP001497444">
    <property type="component" value="Unassembled WGS sequence"/>
</dbReference>
<dbReference type="EMBL" id="CAXAQS010000931">
    <property type="protein sequence ID" value="CAK9253690.1"/>
    <property type="molecule type" value="Genomic_DNA"/>
</dbReference>
<keyword evidence="1" id="KW-0436">Ligase</keyword>
<name>A0ABP0VJK1_9BRYO</name>
<dbReference type="Pfam" id="PF01068">
    <property type="entry name" value="DNA_ligase_A_M"/>
    <property type="match status" value="1"/>
</dbReference>
<evidence type="ECO:0000256" key="2">
    <source>
        <dbReference type="ARBA" id="ARBA00022741"/>
    </source>
</evidence>
<evidence type="ECO:0000256" key="3">
    <source>
        <dbReference type="ARBA" id="ARBA00022840"/>
    </source>
</evidence>
<sequence length="181" mass="20754">MRWIIMIILKELKLGISEKTVFSVFHPDAEDLFNVTCDLKLVCERLCDRTQRYKRQDIEVGKAVGPQLASRVGSVEEAWKKLRGKEVVVDCKFDGDRIQVHKNGNDIHFFSRTFIEHSEYKEAIADTLCQNILLEKCILDGEMLVWDRLTNRFAEFGSNQEIAKAAKDGLDTGQQLCCILT</sequence>